<organism evidence="3 4">
    <name type="scientific">Pontixanthobacter aestiaquae</name>
    <dbReference type="NCBI Taxonomy" id="1509367"/>
    <lineage>
        <taxon>Bacteria</taxon>
        <taxon>Pseudomonadati</taxon>
        <taxon>Pseudomonadota</taxon>
        <taxon>Alphaproteobacteria</taxon>
        <taxon>Sphingomonadales</taxon>
        <taxon>Erythrobacteraceae</taxon>
        <taxon>Pontixanthobacter</taxon>
    </lineage>
</organism>
<evidence type="ECO:0000313" key="3">
    <source>
        <dbReference type="EMBL" id="MXO81800.1"/>
    </source>
</evidence>
<evidence type="ECO:0000256" key="1">
    <source>
        <dbReference type="ARBA" id="ARBA00022842"/>
    </source>
</evidence>
<dbReference type="AlphaFoldDB" id="A0A844Z4Q9"/>
<dbReference type="OrthoDB" id="9779263at2"/>
<sequence>MPRASNPNICLAILAAGQSRRFGEADKLVQLLNGRMLGVHVAATLASLNVTSRMVITSAGDHPCADEWSSFGYGVAVNKNASQGLGTSVAMAAHVAMDFSADALLVCLADMPFVPVDHFERLIDTFQSNDGAAIIASYGGTTVSPPALFDKTLFAKLAEFDGNTGARNMLSSATRVLINPDLLADIDTPEQLRKANAGAGFRSD</sequence>
<dbReference type="PANTHER" id="PTHR43777:SF1">
    <property type="entry name" value="MOLYBDENUM COFACTOR CYTIDYLYLTRANSFERASE"/>
    <property type="match status" value="1"/>
</dbReference>
<dbReference type="GO" id="GO:0016779">
    <property type="term" value="F:nucleotidyltransferase activity"/>
    <property type="evidence" value="ECO:0007669"/>
    <property type="project" value="UniProtKB-ARBA"/>
</dbReference>
<name>A0A844Z4Q9_9SPHN</name>
<proteinExistence type="predicted"/>
<dbReference type="Pfam" id="PF12804">
    <property type="entry name" value="NTP_transf_3"/>
    <property type="match status" value="1"/>
</dbReference>
<keyword evidence="1" id="KW-0460">Magnesium</keyword>
<dbReference type="EMBL" id="WTYZ01000001">
    <property type="protein sequence ID" value="MXO81800.1"/>
    <property type="molecule type" value="Genomic_DNA"/>
</dbReference>
<comment type="caution">
    <text evidence="3">The sequence shown here is derived from an EMBL/GenBank/DDBJ whole genome shotgun (WGS) entry which is preliminary data.</text>
</comment>
<dbReference type="SUPFAM" id="SSF53448">
    <property type="entry name" value="Nucleotide-diphospho-sugar transferases"/>
    <property type="match status" value="1"/>
</dbReference>
<reference evidence="3 4" key="1">
    <citation type="submission" date="2019-12" db="EMBL/GenBank/DDBJ databases">
        <title>Genomic-based taxomic classification of the family Erythrobacteraceae.</title>
        <authorList>
            <person name="Xu L."/>
        </authorList>
    </citation>
    <scope>NUCLEOTIDE SEQUENCE [LARGE SCALE GENOMIC DNA]</scope>
    <source>
        <strain evidence="3 4">KCTC 42006</strain>
    </source>
</reference>
<dbReference type="PANTHER" id="PTHR43777">
    <property type="entry name" value="MOLYBDENUM COFACTOR CYTIDYLYLTRANSFERASE"/>
    <property type="match status" value="1"/>
</dbReference>
<dbReference type="InterPro" id="IPR029044">
    <property type="entry name" value="Nucleotide-diphossugar_trans"/>
</dbReference>
<dbReference type="CDD" id="cd04182">
    <property type="entry name" value="GT_2_like_f"/>
    <property type="match status" value="1"/>
</dbReference>
<dbReference type="RefSeq" id="WP_160612166.1">
    <property type="nucleotide sequence ID" value="NZ_JAUFQM010000001.1"/>
</dbReference>
<evidence type="ECO:0000259" key="2">
    <source>
        <dbReference type="Pfam" id="PF12804"/>
    </source>
</evidence>
<dbReference type="InterPro" id="IPR025877">
    <property type="entry name" value="MobA-like_NTP_Trfase"/>
</dbReference>
<protein>
    <submittedName>
        <fullName evidence="3">NTP transferase domain-containing protein</fullName>
    </submittedName>
</protein>
<accession>A0A844Z4Q9</accession>
<keyword evidence="4" id="KW-1185">Reference proteome</keyword>
<keyword evidence="3" id="KW-0808">Transferase</keyword>
<dbReference type="Proteomes" id="UP000460290">
    <property type="component" value="Unassembled WGS sequence"/>
</dbReference>
<feature type="domain" description="MobA-like NTP transferase" evidence="2">
    <location>
        <begin position="12"/>
        <end position="173"/>
    </location>
</feature>
<gene>
    <name evidence="3" type="ORF">GRI35_00245</name>
</gene>
<evidence type="ECO:0000313" key="4">
    <source>
        <dbReference type="Proteomes" id="UP000460290"/>
    </source>
</evidence>
<dbReference type="Gene3D" id="3.90.550.10">
    <property type="entry name" value="Spore Coat Polysaccharide Biosynthesis Protein SpsA, Chain A"/>
    <property type="match status" value="1"/>
</dbReference>